<evidence type="ECO:0000256" key="1">
    <source>
        <dbReference type="ARBA" id="ARBA00004496"/>
    </source>
</evidence>
<evidence type="ECO:0000313" key="12">
    <source>
        <dbReference type="Proteomes" id="UP000228547"/>
    </source>
</evidence>
<dbReference type="Proteomes" id="UP000228547">
    <property type="component" value="Unassembled WGS sequence"/>
</dbReference>
<dbReference type="GO" id="GO:0002949">
    <property type="term" value="P:tRNA threonylcarbamoyladenosine modification"/>
    <property type="evidence" value="ECO:0007669"/>
    <property type="project" value="InterPro"/>
</dbReference>
<evidence type="ECO:0000256" key="5">
    <source>
        <dbReference type="ARBA" id="ARBA00022694"/>
    </source>
</evidence>
<reference evidence="12" key="1">
    <citation type="submission" date="2017-09" db="EMBL/GenBank/DDBJ databases">
        <title>Depth-based differentiation of microbial function through sediment-hosted aquifers and enrichment of novel symbionts in the deep terrestrial subsurface.</title>
        <authorList>
            <person name="Probst A.J."/>
            <person name="Ladd B."/>
            <person name="Jarett J.K."/>
            <person name="Geller-Mcgrath D.E."/>
            <person name="Sieber C.M.K."/>
            <person name="Emerson J.B."/>
            <person name="Anantharaman K."/>
            <person name="Thomas B.C."/>
            <person name="Malmstrom R."/>
            <person name="Stieglmeier M."/>
            <person name="Klingl A."/>
            <person name="Woyke T."/>
            <person name="Ryan C.M."/>
            <person name="Banfield J.F."/>
        </authorList>
    </citation>
    <scope>NUCLEOTIDE SEQUENCE [LARGE SCALE GENOMIC DNA]</scope>
</reference>
<keyword evidence="11" id="KW-0808">Transferase</keyword>
<organism evidence="11 12">
    <name type="scientific">Candidatus Nomurabacteria bacterium CG_4_10_14_0_2_um_filter_30_12</name>
    <dbReference type="NCBI Taxonomy" id="1974727"/>
    <lineage>
        <taxon>Bacteria</taxon>
        <taxon>Candidatus Nomuraibacteriota</taxon>
    </lineage>
</organism>
<dbReference type="PANTHER" id="PTHR33540">
    <property type="entry name" value="TRNA THREONYLCARBAMOYLADENOSINE BIOSYNTHESIS PROTEIN TSAE"/>
    <property type="match status" value="1"/>
</dbReference>
<dbReference type="NCBIfam" id="TIGR00150">
    <property type="entry name" value="T6A_YjeE"/>
    <property type="match status" value="1"/>
</dbReference>
<dbReference type="GO" id="GO:0005737">
    <property type="term" value="C:cytoplasm"/>
    <property type="evidence" value="ECO:0007669"/>
    <property type="project" value="UniProtKB-SubCell"/>
</dbReference>
<dbReference type="InterPro" id="IPR003442">
    <property type="entry name" value="T6A_TsaE"/>
</dbReference>
<dbReference type="PANTHER" id="PTHR33540:SF2">
    <property type="entry name" value="TRNA THREONYLCARBAMOYLADENOSINE BIOSYNTHESIS PROTEIN TSAE"/>
    <property type="match status" value="1"/>
</dbReference>
<dbReference type="GO" id="GO:0046872">
    <property type="term" value="F:metal ion binding"/>
    <property type="evidence" value="ECO:0007669"/>
    <property type="project" value="UniProtKB-KW"/>
</dbReference>
<keyword evidence="8" id="KW-0067">ATP-binding</keyword>
<keyword evidence="9" id="KW-0460">Magnesium</keyword>
<dbReference type="GO" id="GO:0016740">
    <property type="term" value="F:transferase activity"/>
    <property type="evidence" value="ECO:0007669"/>
    <property type="project" value="UniProtKB-KW"/>
</dbReference>
<dbReference type="AlphaFoldDB" id="A0A2J0MI43"/>
<keyword evidence="6" id="KW-0479">Metal-binding</keyword>
<dbReference type="EMBL" id="PFOY01000007">
    <property type="protein sequence ID" value="PIZ87655.1"/>
    <property type="molecule type" value="Genomic_DNA"/>
</dbReference>
<evidence type="ECO:0000256" key="2">
    <source>
        <dbReference type="ARBA" id="ARBA00007599"/>
    </source>
</evidence>
<comment type="similarity">
    <text evidence="2">Belongs to the TsaE family.</text>
</comment>
<gene>
    <name evidence="11" type="ORF">COX93_00420</name>
</gene>
<accession>A0A2J0MI43</accession>
<evidence type="ECO:0000256" key="4">
    <source>
        <dbReference type="ARBA" id="ARBA00022490"/>
    </source>
</evidence>
<name>A0A2J0MI43_9BACT</name>
<evidence type="ECO:0000256" key="6">
    <source>
        <dbReference type="ARBA" id="ARBA00022723"/>
    </source>
</evidence>
<keyword evidence="4" id="KW-0963">Cytoplasm</keyword>
<evidence type="ECO:0000256" key="8">
    <source>
        <dbReference type="ARBA" id="ARBA00022840"/>
    </source>
</evidence>
<evidence type="ECO:0000256" key="7">
    <source>
        <dbReference type="ARBA" id="ARBA00022741"/>
    </source>
</evidence>
<dbReference type="Gene3D" id="3.40.50.300">
    <property type="entry name" value="P-loop containing nucleotide triphosphate hydrolases"/>
    <property type="match status" value="1"/>
</dbReference>
<evidence type="ECO:0000256" key="3">
    <source>
        <dbReference type="ARBA" id="ARBA00019010"/>
    </source>
</evidence>
<evidence type="ECO:0000256" key="9">
    <source>
        <dbReference type="ARBA" id="ARBA00022842"/>
    </source>
</evidence>
<protein>
    <recommendedName>
        <fullName evidence="3">tRNA threonylcarbamoyladenosine biosynthesis protein TsaE</fullName>
    </recommendedName>
    <alternativeName>
        <fullName evidence="10">t(6)A37 threonylcarbamoyladenosine biosynthesis protein TsaE</fullName>
    </alternativeName>
</protein>
<proteinExistence type="inferred from homology"/>
<dbReference type="SUPFAM" id="SSF52540">
    <property type="entry name" value="P-loop containing nucleoside triphosphate hydrolases"/>
    <property type="match status" value="1"/>
</dbReference>
<comment type="subcellular location">
    <subcellularLocation>
        <location evidence="1">Cytoplasm</location>
    </subcellularLocation>
</comment>
<dbReference type="GO" id="GO:0005524">
    <property type="term" value="F:ATP binding"/>
    <property type="evidence" value="ECO:0007669"/>
    <property type="project" value="UniProtKB-KW"/>
</dbReference>
<evidence type="ECO:0000256" key="10">
    <source>
        <dbReference type="ARBA" id="ARBA00032441"/>
    </source>
</evidence>
<dbReference type="InterPro" id="IPR027417">
    <property type="entry name" value="P-loop_NTPase"/>
</dbReference>
<keyword evidence="5" id="KW-0819">tRNA processing</keyword>
<keyword evidence="7" id="KW-0547">Nucleotide-binding</keyword>
<evidence type="ECO:0000313" key="11">
    <source>
        <dbReference type="EMBL" id="PIZ87655.1"/>
    </source>
</evidence>
<comment type="caution">
    <text evidence="11">The sequence shown here is derived from an EMBL/GenBank/DDBJ whole genome shotgun (WGS) entry which is preliminary data.</text>
</comment>
<dbReference type="Pfam" id="PF02367">
    <property type="entry name" value="TsaE"/>
    <property type="match status" value="1"/>
</dbReference>
<sequence length="145" mass="16931">MISKNIKETEKIAKIFLDKISKSKKKHKGALVVGLSGDLGAGKTAFVKFIAKHLGIKNKVFSPTYVIIKNYKLQITNYKKFFHIDAYRIEDEKELLNLNWEEIINNEENIIFIEWPENISKSMPKYSKYVYILSADNGHRNFKFK</sequence>